<dbReference type="Gene3D" id="1.20.1250.20">
    <property type="entry name" value="MFS general substrate transporter like domains"/>
    <property type="match status" value="1"/>
</dbReference>
<evidence type="ECO:0000256" key="2">
    <source>
        <dbReference type="ARBA" id="ARBA00022692"/>
    </source>
</evidence>
<sequence length="512" mass="56584">MEKGHEGADSISTRCTLSETTSKHFESLGLRLIEDGYVKWREDATFHPRNWSTARKAFDVSLVLLLDLFTTAVSSAGPSVAEVAKSEYGLSRTVCLLGFGSMYQFGQAFGGVIFPPYSEAFGRKSVYISASFIYCISCLITGCVPSIPGAFVGRFIAGFMSAVPSIIVSGSIEDMFNMQQRVWMMFLWACATTSGLLLGPVYGTYISHSLGWRWVFYVASIVMTVFTFLLLFIRESRPSQLLSKQLALLHEHTGTNQYRIFNPDHTPDLKTFAKVALTRPIRLFFTEPIVFVVTIMSSVGWALIYFFTEALPVIYAAFGLSFEHASLLFLAMGLGIVFGILPRIHDSRKLKRSIANLKALHPEDKLVGFSFAAPSLAFGLWWLALTVPPQSNFPWYVTIVGLIPIGFATNEFACTLSGYLADTYTIYASSAFAAMSFLRAVLGGVFPLVGRPMYVSLGANTATMIIAALATVFCATPTLFVRYGKAIRKRSKFAMYSLEVNNETQIHNDQVD</sequence>
<keyword evidence="8" id="KW-1185">Reference proteome</keyword>
<evidence type="ECO:0000256" key="5">
    <source>
        <dbReference type="SAM" id="Phobius"/>
    </source>
</evidence>
<dbReference type="EMBL" id="FJOG01000004">
    <property type="protein sequence ID" value="CZR53513.1"/>
    <property type="molecule type" value="Genomic_DNA"/>
</dbReference>
<dbReference type="OrthoDB" id="5410178at2759"/>
<reference evidence="7 8" key="1">
    <citation type="submission" date="2016-03" db="EMBL/GenBank/DDBJ databases">
        <authorList>
            <person name="Ploux O."/>
        </authorList>
    </citation>
    <scope>NUCLEOTIDE SEQUENCE [LARGE SCALE GENOMIC DNA]</scope>
    <source>
        <strain evidence="7 8">UAMH 11012</strain>
    </source>
</reference>
<feature type="transmembrane region" description="Helical" evidence="5">
    <location>
        <begin position="289"/>
        <end position="307"/>
    </location>
</feature>
<evidence type="ECO:0000313" key="8">
    <source>
        <dbReference type="Proteomes" id="UP000184330"/>
    </source>
</evidence>
<protein>
    <submittedName>
        <fullName evidence="7">Related to MFS multidrug transporter</fullName>
    </submittedName>
</protein>
<dbReference type="InterPro" id="IPR011701">
    <property type="entry name" value="MFS"/>
</dbReference>
<gene>
    <name evidence="7" type="ORF">PAC_03392</name>
</gene>
<keyword evidence="4 5" id="KW-0472">Membrane</keyword>
<proteinExistence type="predicted"/>
<feature type="transmembrane region" description="Helical" evidence="5">
    <location>
        <begin position="182"/>
        <end position="202"/>
    </location>
</feature>
<evidence type="ECO:0000313" key="7">
    <source>
        <dbReference type="EMBL" id="CZR53513.1"/>
    </source>
</evidence>
<dbReference type="GO" id="GO:0022857">
    <property type="term" value="F:transmembrane transporter activity"/>
    <property type="evidence" value="ECO:0007669"/>
    <property type="project" value="InterPro"/>
</dbReference>
<dbReference type="InterPro" id="IPR020846">
    <property type="entry name" value="MFS_dom"/>
</dbReference>
<dbReference type="STRING" id="576137.A0A1L7WL96"/>
<dbReference type="PANTHER" id="PTHR23502">
    <property type="entry name" value="MAJOR FACILITATOR SUPERFAMILY"/>
    <property type="match status" value="1"/>
</dbReference>
<dbReference type="InterPro" id="IPR036259">
    <property type="entry name" value="MFS_trans_sf"/>
</dbReference>
<evidence type="ECO:0000259" key="6">
    <source>
        <dbReference type="PROSITE" id="PS50850"/>
    </source>
</evidence>
<dbReference type="SUPFAM" id="SSF103473">
    <property type="entry name" value="MFS general substrate transporter"/>
    <property type="match status" value="1"/>
</dbReference>
<evidence type="ECO:0000256" key="3">
    <source>
        <dbReference type="ARBA" id="ARBA00022989"/>
    </source>
</evidence>
<dbReference type="GO" id="GO:0016020">
    <property type="term" value="C:membrane"/>
    <property type="evidence" value="ECO:0007669"/>
    <property type="project" value="UniProtKB-SubCell"/>
</dbReference>
<dbReference type="AlphaFoldDB" id="A0A1L7WL96"/>
<feature type="transmembrane region" description="Helical" evidence="5">
    <location>
        <begin position="461"/>
        <end position="483"/>
    </location>
</feature>
<evidence type="ECO:0000256" key="4">
    <source>
        <dbReference type="ARBA" id="ARBA00023136"/>
    </source>
</evidence>
<feature type="domain" description="Major facilitator superfamily (MFS) profile" evidence="6">
    <location>
        <begin position="56"/>
        <end position="485"/>
    </location>
</feature>
<dbReference type="PROSITE" id="PS50850">
    <property type="entry name" value="MFS"/>
    <property type="match status" value="1"/>
</dbReference>
<name>A0A1L7WL96_9HELO</name>
<keyword evidence="2 5" id="KW-0812">Transmembrane</keyword>
<feature type="transmembrane region" description="Helical" evidence="5">
    <location>
        <begin position="426"/>
        <end position="449"/>
    </location>
</feature>
<accession>A0A1L7WL96</accession>
<dbReference type="PANTHER" id="PTHR23502:SF157">
    <property type="entry name" value="MAJOR FACILITATOR SUPERFAMILY (MFS) PROFILE DOMAIN-CONTAINING PROTEIN-RELATED"/>
    <property type="match status" value="1"/>
</dbReference>
<feature type="transmembrane region" description="Helical" evidence="5">
    <location>
        <begin position="89"/>
        <end position="114"/>
    </location>
</feature>
<dbReference type="Pfam" id="PF07690">
    <property type="entry name" value="MFS_1"/>
    <property type="match status" value="1"/>
</dbReference>
<feature type="transmembrane region" description="Helical" evidence="5">
    <location>
        <begin position="393"/>
        <end position="414"/>
    </location>
</feature>
<feature type="transmembrane region" description="Helical" evidence="5">
    <location>
        <begin position="214"/>
        <end position="233"/>
    </location>
</feature>
<comment type="subcellular location">
    <subcellularLocation>
        <location evidence="1">Membrane</location>
        <topology evidence="1">Multi-pass membrane protein</topology>
    </subcellularLocation>
</comment>
<feature type="transmembrane region" description="Helical" evidence="5">
    <location>
        <begin position="126"/>
        <end position="147"/>
    </location>
</feature>
<feature type="transmembrane region" description="Helical" evidence="5">
    <location>
        <begin position="327"/>
        <end position="345"/>
    </location>
</feature>
<feature type="transmembrane region" description="Helical" evidence="5">
    <location>
        <begin position="366"/>
        <end position="387"/>
    </location>
</feature>
<keyword evidence="3 5" id="KW-1133">Transmembrane helix</keyword>
<evidence type="ECO:0000256" key="1">
    <source>
        <dbReference type="ARBA" id="ARBA00004141"/>
    </source>
</evidence>
<dbReference type="Proteomes" id="UP000184330">
    <property type="component" value="Unassembled WGS sequence"/>
</dbReference>
<organism evidence="7 8">
    <name type="scientific">Phialocephala subalpina</name>
    <dbReference type="NCBI Taxonomy" id="576137"/>
    <lineage>
        <taxon>Eukaryota</taxon>
        <taxon>Fungi</taxon>
        <taxon>Dikarya</taxon>
        <taxon>Ascomycota</taxon>
        <taxon>Pezizomycotina</taxon>
        <taxon>Leotiomycetes</taxon>
        <taxon>Helotiales</taxon>
        <taxon>Mollisiaceae</taxon>
        <taxon>Phialocephala</taxon>
        <taxon>Phialocephala fortinii species complex</taxon>
    </lineage>
</organism>